<protein>
    <submittedName>
        <fullName evidence="3">Cupin</fullName>
    </submittedName>
</protein>
<dbReference type="Proteomes" id="UP000469870">
    <property type="component" value="Unassembled WGS sequence"/>
</dbReference>
<evidence type="ECO:0000313" key="5">
    <source>
        <dbReference type="Proteomes" id="UP000469870"/>
    </source>
</evidence>
<organism evidence="3 4">
    <name type="scientific">Fundicoccus ignavus</name>
    <dbReference type="NCBI Taxonomy" id="2664442"/>
    <lineage>
        <taxon>Bacteria</taxon>
        <taxon>Bacillati</taxon>
        <taxon>Bacillota</taxon>
        <taxon>Bacilli</taxon>
        <taxon>Lactobacillales</taxon>
        <taxon>Aerococcaceae</taxon>
        <taxon>Fundicoccus</taxon>
    </lineage>
</organism>
<evidence type="ECO:0000313" key="3">
    <source>
        <dbReference type="EMBL" id="MRI85233.1"/>
    </source>
</evidence>
<sequence length="155" mass="17997">MQTVEYWIEQLQLEGHQEGGYFKQILKSDSTHDGRALYTSIYFLLTSSNPSHFHRLTADEVWYFHEGAPLTVHMIYPDGRYETIELGKDIEAGQQLQAVVPKNVIFGSTVEENYALVSCMVAPGFEYEDFELFKQDELLTVYPEHREIIERLTID</sequence>
<dbReference type="InterPro" id="IPR009327">
    <property type="entry name" value="Cupin_DUF985"/>
</dbReference>
<evidence type="ECO:0000313" key="2">
    <source>
        <dbReference type="EMBL" id="MRI81917.1"/>
    </source>
</evidence>
<accession>A0A6I2GXW9</accession>
<dbReference type="AlphaFoldDB" id="A0A6I2GXW9"/>
<dbReference type="InterPro" id="IPR039935">
    <property type="entry name" value="YML079W-like"/>
</dbReference>
<comment type="caution">
    <text evidence="3">The sequence shown here is derived from an EMBL/GenBank/DDBJ whole genome shotgun (WGS) entry which is preliminary data.</text>
</comment>
<dbReference type="SUPFAM" id="SSF51182">
    <property type="entry name" value="RmlC-like cupins"/>
    <property type="match status" value="1"/>
</dbReference>
<dbReference type="Gene3D" id="2.60.120.10">
    <property type="entry name" value="Jelly Rolls"/>
    <property type="match status" value="1"/>
</dbReference>
<dbReference type="Pfam" id="PF06172">
    <property type="entry name" value="Cupin_5"/>
    <property type="match status" value="1"/>
</dbReference>
<proteinExistence type="predicted"/>
<evidence type="ECO:0000259" key="1">
    <source>
        <dbReference type="Pfam" id="PF06172"/>
    </source>
</evidence>
<dbReference type="CDD" id="cd06121">
    <property type="entry name" value="cupin_YML079wp"/>
    <property type="match status" value="1"/>
</dbReference>
<dbReference type="EMBL" id="WJQS01000003">
    <property type="protein sequence ID" value="MRI85233.1"/>
    <property type="molecule type" value="Genomic_DNA"/>
</dbReference>
<dbReference type="PANTHER" id="PTHR33387">
    <property type="entry name" value="RMLC-LIKE JELLY ROLL FOLD PROTEIN"/>
    <property type="match status" value="1"/>
</dbReference>
<dbReference type="PANTHER" id="PTHR33387:SF3">
    <property type="entry name" value="DUF985 DOMAIN-CONTAINING PROTEIN"/>
    <property type="match status" value="1"/>
</dbReference>
<dbReference type="EMBL" id="WJQR01000006">
    <property type="protein sequence ID" value="MRI81917.1"/>
    <property type="molecule type" value="Genomic_DNA"/>
</dbReference>
<gene>
    <name evidence="3" type="ORF">GIY09_05000</name>
    <name evidence="2" type="ORF">GIY11_07780</name>
</gene>
<feature type="domain" description="DUF985" evidence="1">
    <location>
        <begin position="5"/>
        <end position="133"/>
    </location>
</feature>
<dbReference type="Proteomes" id="UP000430975">
    <property type="component" value="Unassembled WGS sequence"/>
</dbReference>
<dbReference type="RefSeq" id="WP_153862108.1">
    <property type="nucleotide sequence ID" value="NZ_WJQR01000006.1"/>
</dbReference>
<name>A0A6I2GXW9_9LACT</name>
<evidence type="ECO:0000313" key="4">
    <source>
        <dbReference type="Proteomes" id="UP000430975"/>
    </source>
</evidence>
<reference evidence="4 5" key="1">
    <citation type="submission" date="2019-11" db="EMBL/GenBank/DDBJ databases">
        <title>Characterisation of Fundicoccus ignavus gen. nov. sp. nov., a novel genus of the family Aerococcaceae isolated from bulk tank milk.</title>
        <authorList>
            <person name="Siebert A."/>
            <person name="Huptas C."/>
            <person name="Wenning M."/>
            <person name="Scherer S."/>
            <person name="Doll E.V."/>
        </authorList>
    </citation>
    <scope>NUCLEOTIDE SEQUENCE [LARGE SCALE GENOMIC DNA]</scope>
    <source>
        <strain evidence="2 5">DSM 109653</strain>
        <strain evidence="3 4">WS4759</strain>
    </source>
</reference>
<dbReference type="InterPro" id="IPR014710">
    <property type="entry name" value="RmlC-like_jellyroll"/>
</dbReference>
<dbReference type="InterPro" id="IPR011051">
    <property type="entry name" value="RmlC_Cupin_sf"/>
</dbReference>
<keyword evidence="4" id="KW-1185">Reference proteome</keyword>